<evidence type="ECO:0000313" key="2">
    <source>
        <dbReference type="EMBL" id="SDF65681.1"/>
    </source>
</evidence>
<keyword evidence="1" id="KW-1133">Transmembrane helix</keyword>
<dbReference type="AlphaFoldDB" id="A0A1G7MVI9"/>
<protein>
    <submittedName>
        <fullName evidence="2">Uncharacterized protein</fullName>
    </submittedName>
</protein>
<sequence>MHYRDVLAIHRNAQRFKRWAMWSAVLLCCILLFSKNTWYLTGVPANPASIEMMKDYVRGAGADPESLILSDHHGTCGTFSYIGRDGKRSTPLGFVAIPGKGVSLSLFSAEWDRSPCAGARSFR</sequence>
<keyword evidence="1" id="KW-0472">Membrane</keyword>
<dbReference type="RefSeq" id="WP_092367474.1">
    <property type="nucleotide sequence ID" value="NZ_FNBM01000004.1"/>
</dbReference>
<dbReference type="STRING" id="640205.SAMN05216381_2035"/>
<feature type="transmembrane region" description="Helical" evidence="1">
    <location>
        <begin position="20"/>
        <end position="40"/>
    </location>
</feature>
<dbReference type="EMBL" id="FNBM01000004">
    <property type="protein sequence ID" value="SDF65681.1"/>
    <property type="molecule type" value="Genomic_DNA"/>
</dbReference>
<organism evidence="2 3">
    <name type="scientific">Phytopseudomonas seleniipraecipitans</name>
    <dbReference type="NCBI Taxonomy" id="640205"/>
    <lineage>
        <taxon>Bacteria</taxon>
        <taxon>Pseudomonadati</taxon>
        <taxon>Pseudomonadota</taxon>
        <taxon>Gammaproteobacteria</taxon>
        <taxon>Pseudomonadales</taxon>
        <taxon>Pseudomonadaceae</taxon>
        <taxon>Phytopseudomonas</taxon>
    </lineage>
</organism>
<name>A0A1G7MVI9_9GAMM</name>
<dbReference type="OrthoDB" id="6886745at2"/>
<keyword evidence="1" id="KW-0812">Transmembrane</keyword>
<proteinExistence type="predicted"/>
<gene>
    <name evidence="2" type="ORF">SAMN05216381_2035</name>
</gene>
<dbReference type="Proteomes" id="UP000243378">
    <property type="component" value="Unassembled WGS sequence"/>
</dbReference>
<accession>A0A1G7MVI9</accession>
<evidence type="ECO:0000256" key="1">
    <source>
        <dbReference type="SAM" id="Phobius"/>
    </source>
</evidence>
<evidence type="ECO:0000313" key="3">
    <source>
        <dbReference type="Proteomes" id="UP000243378"/>
    </source>
</evidence>
<reference evidence="2 3" key="1">
    <citation type="submission" date="2016-10" db="EMBL/GenBank/DDBJ databases">
        <authorList>
            <person name="de Groot N.N."/>
        </authorList>
    </citation>
    <scope>NUCLEOTIDE SEQUENCE [LARGE SCALE GENOMIC DNA]</scope>
    <source>
        <strain evidence="2 3">LMG 25475</strain>
    </source>
</reference>